<proteinExistence type="predicted"/>
<dbReference type="PANTHER" id="PTHR14882:SF5">
    <property type="entry name" value="COILED-COIL DOMAIN CONTAINING 74A"/>
    <property type="match status" value="1"/>
</dbReference>
<keyword evidence="4" id="KW-1185">Reference proteome</keyword>
<gene>
    <name evidence="3" type="ORF">E2I00_016158</name>
</gene>
<accession>A0A643CB94</accession>
<evidence type="ECO:0000259" key="2">
    <source>
        <dbReference type="Pfam" id="PF14917"/>
    </source>
</evidence>
<evidence type="ECO:0000256" key="1">
    <source>
        <dbReference type="SAM" id="MobiDB-lite"/>
    </source>
</evidence>
<dbReference type="InterPro" id="IPR029422">
    <property type="entry name" value="CCDC74_C"/>
</dbReference>
<dbReference type="OrthoDB" id="2155209at2759"/>
<reference evidence="3 4" key="1">
    <citation type="journal article" date="2019" name="PLoS ONE">
        <title>Genomic analyses reveal an absence of contemporary introgressive admixture between fin whales and blue whales, despite known hybrids.</title>
        <authorList>
            <person name="Westbury M.V."/>
            <person name="Petersen B."/>
            <person name="Lorenzen E.D."/>
        </authorList>
    </citation>
    <scope>NUCLEOTIDE SEQUENCE [LARGE SCALE GENOMIC DNA]</scope>
    <source>
        <strain evidence="3">FinWhale-01</strain>
    </source>
</reference>
<dbReference type="Proteomes" id="UP000437017">
    <property type="component" value="Unassembled WGS sequence"/>
</dbReference>
<evidence type="ECO:0000313" key="3">
    <source>
        <dbReference type="EMBL" id="KAB0397483.1"/>
    </source>
</evidence>
<feature type="non-terminal residue" evidence="3">
    <location>
        <position position="1"/>
    </location>
</feature>
<dbReference type="PANTHER" id="PTHR14882">
    <property type="entry name" value="COILED-COIL DOMAIN-CONTAINING 74A"/>
    <property type="match status" value="1"/>
</dbReference>
<name>A0A643CB94_BALPH</name>
<dbReference type="AlphaFoldDB" id="A0A643CB94"/>
<dbReference type="InterPro" id="IPR040370">
    <property type="entry name" value="CCDC74A/CCDC74B/CCDC92"/>
</dbReference>
<evidence type="ECO:0000313" key="4">
    <source>
        <dbReference type="Proteomes" id="UP000437017"/>
    </source>
</evidence>
<feature type="region of interest" description="Disordered" evidence="1">
    <location>
        <begin position="86"/>
        <end position="110"/>
    </location>
</feature>
<feature type="domain" description="Coiled coil protein 74 C-terminal" evidence="2">
    <location>
        <begin position="203"/>
        <end position="234"/>
    </location>
</feature>
<dbReference type="EMBL" id="SGJD01001972">
    <property type="protein sequence ID" value="KAB0397483.1"/>
    <property type="molecule type" value="Genomic_DNA"/>
</dbReference>
<organism evidence="3 4">
    <name type="scientific">Balaenoptera physalus</name>
    <name type="common">Fin whale</name>
    <name type="synonym">Balaena physalus</name>
    <dbReference type="NCBI Taxonomy" id="9770"/>
    <lineage>
        <taxon>Eukaryota</taxon>
        <taxon>Metazoa</taxon>
        <taxon>Chordata</taxon>
        <taxon>Craniata</taxon>
        <taxon>Vertebrata</taxon>
        <taxon>Euteleostomi</taxon>
        <taxon>Mammalia</taxon>
        <taxon>Eutheria</taxon>
        <taxon>Laurasiatheria</taxon>
        <taxon>Artiodactyla</taxon>
        <taxon>Whippomorpha</taxon>
        <taxon>Cetacea</taxon>
        <taxon>Mysticeti</taxon>
        <taxon>Balaenopteridae</taxon>
        <taxon>Balaenoptera</taxon>
    </lineage>
</organism>
<feature type="compositionally biased region" description="Polar residues" evidence="1">
    <location>
        <begin position="146"/>
        <end position="155"/>
    </location>
</feature>
<protein>
    <recommendedName>
        <fullName evidence="2">Coiled coil protein 74 C-terminal domain-containing protein</fullName>
    </recommendedName>
</protein>
<feature type="compositionally biased region" description="Basic and acidic residues" evidence="1">
    <location>
        <begin position="101"/>
        <end position="110"/>
    </location>
</feature>
<sequence>SRGPGSLWHWRGLGLPHQSLGEGWDLQSQEAGTGGPGPSATAAVQKRWDLQGWEPRCCHLLLTPSCPHRQHLQFQLSVQQVHLEYSANSPGKARPQPTSSKKQDSKADVPQKLDLEEEPLAAALLHSSRVDKALRAQGLAKDKVESSNPAATSVAGSLPKGKQVPGAPPSMRLPPHLCKPATLQQCEVVIRQLWNANLLQAQECAVLPALKQSLKSNFAERQRRLQAVQSRRLHYSVL</sequence>
<dbReference type="Pfam" id="PF14917">
    <property type="entry name" value="CCDC74_C"/>
    <property type="match status" value="1"/>
</dbReference>
<comment type="caution">
    <text evidence="3">The sequence shown here is derived from an EMBL/GenBank/DDBJ whole genome shotgun (WGS) entry which is preliminary data.</text>
</comment>
<feature type="region of interest" description="Disordered" evidence="1">
    <location>
        <begin position="139"/>
        <end position="169"/>
    </location>
</feature>